<dbReference type="Proteomes" id="UP000314294">
    <property type="component" value="Unassembled WGS sequence"/>
</dbReference>
<comment type="caution">
    <text evidence="2">The sequence shown here is derived from an EMBL/GenBank/DDBJ whole genome shotgun (WGS) entry which is preliminary data.</text>
</comment>
<dbReference type="AlphaFoldDB" id="A0A4Z2J5Q8"/>
<protein>
    <submittedName>
        <fullName evidence="2">Uncharacterized protein</fullName>
    </submittedName>
</protein>
<feature type="compositionally biased region" description="Polar residues" evidence="1">
    <location>
        <begin position="304"/>
        <end position="314"/>
    </location>
</feature>
<feature type="compositionally biased region" description="Polar residues" evidence="1">
    <location>
        <begin position="216"/>
        <end position="228"/>
    </location>
</feature>
<proteinExistence type="predicted"/>
<organism evidence="2 3">
    <name type="scientific">Liparis tanakae</name>
    <name type="common">Tanaka's snailfish</name>
    <dbReference type="NCBI Taxonomy" id="230148"/>
    <lineage>
        <taxon>Eukaryota</taxon>
        <taxon>Metazoa</taxon>
        <taxon>Chordata</taxon>
        <taxon>Craniata</taxon>
        <taxon>Vertebrata</taxon>
        <taxon>Euteleostomi</taxon>
        <taxon>Actinopterygii</taxon>
        <taxon>Neopterygii</taxon>
        <taxon>Teleostei</taxon>
        <taxon>Neoteleostei</taxon>
        <taxon>Acanthomorphata</taxon>
        <taxon>Eupercaria</taxon>
        <taxon>Perciformes</taxon>
        <taxon>Cottioidei</taxon>
        <taxon>Cottales</taxon>
        <taxon>Liparidae</taxon>
        <taxon>Liparis</taxon>
    </lineage>
</organism>
<gene>
    <name evidence="2" type="ORF">EYF80_004908</name>
</gene>
<dbReference type="OrthoDB" id="694479at2759"/>
<keyword evidence="3" id="KW-1185">Reference proteome</keyword>
<evidence type="ECO:0000313" key="2">
    <source>
        <dbReference type="EMBL" id="TNN84863.1"/>
    </source>
</evidence>
<dbReference type="EMBL" id="SRLO01000024">
    <property type="protein sequence ID" value="TNN84863.1"/>
    <property type="molecule type" value="Genomic_DNA"/>
</dbReference>
<reference evidence="2 3" key="1">
    <citation type="submission" date="2019-03" db="EMBL/GenBank/DDBJ databases">
        <title>First draft genome of Liparis tanakae, snailfish: a comprehensive survey of snailfish specific genes.</title>
        <authorList>
            <person name="Kim W."/>
            <person name="Song I."/>
            <person name="Jeong J.-H."/>
            <person name="Kim D."/>
            <person name="Kim S."/>
            <person name="Ryu S."/>
            <person name="Song J.Y."/>
            <person name="Lee S.K."/>
        </authorList>
    </citation>
    <scope>NUCLEOTIDE SEQUENCE [LARGE SCALE GENOMIC DNA]</scope>
    <source>
        <tissue evidence="2">Muscle</tissue>
    </source>
</reference>
<evidence type="ECO:0000256" key="1">
    <source>
        <dbReference type="SAM" id="MobiDB-lite"/>
    </source>
</evidence>
<feature type="region of interest" description="Disordered" evidence="1">
    <location>
        <begin position="191"/>
        <end position="228"/>
    </location>
</feature>
<feature type="region of interest" description="Disordered" evidence="1">
    <location>
        <begin position="284"/>
        <end position="314"/>
    </location>
</feature>
<feature type="compositionally biased region" description="Polar residues" evidence="1">
    <location>
        <begin position="286"/>
        <end position="296"/>
    </location>
</feature>
<evidence type="ECO:0000313" key="3">
    <source>
        <dbReference type="Proteomes" id="UP000314294"/>
    </source>
</evidence>
<sequence>MLLLPLPPLPYTEEVSQPLPVLRVLRPGELPVPPRVPHGTWLLGLSGNQLTEVLSGSSAGPRSLKMLLMTNSLLSAAAARCRLHADDYQDTPVIGTPQKRYQLVRKYNRQRLHPTVSSLECLNPEGSLSDGSFEDKVRLWRRGRRPHPAQTPRSDQHGAEDAHVVSNQLHLVPELHLASVVPVAQVAVDEQDHQGQGGGQDLSGQADVVAREEGQSQHPKQHLQQDQSDLSAHDVVQIGLLVLFAVLEGVHLVGETDEVNSQENLSCGLQGPAARLLSVHLPRPAGQNQKASNDGQRSGIHSYLQGNNVQAVTT</sequence>
<name>A0A4Z2J5Q8_9TELE</name>
<accession>A0A4Z2J5Q8</accession>